<evidence type="ECO:0000313" key="3">
    <source>
        <dbReference type="Proteomes" id="UP000321533"/>
    </source>
</evidence>
<proteinExistence type="predicted"/>
<gene>
    <name evidence="2" type="ORF">FRZ67_19000</name>
</gene>
<reference evidence="2 3" key="1">
    <citation type="journal article" date="2016" name="Int. J. Syst. Evol. Microbiol.">
        <title>Panacibacter ginsenosidivorans gen. nov., sp. nov., with ginsenoside converting activity isolated from soil of a ginseng field.</title>
        <authorList>
            <person name="Siddiqi M.Z."/>
            <person name="Muhammad Shafi S."/>
            <person name="Choi K.D."/>
            <person name="Im W.T."/>
        </authorList>
    </citation>
    <scope>NUCLEOTIDE SEQUENCE [LARGE SCALE GENOMIC DNA]</scope>
    <source>
        <strain evidence="2 3">Gsoil1550</strain>
    </source>
</reference>
<accession>A0A5B8VDA0</accession>
<dbReference type="Gene3D" id="2.60.120.10">
    <property type="entry name" value="Jelly Rolls"/>
    <property type="match status" value="1"/>
</dbReference>
<dbReference type="InterPro" id="IPR011051">
    <property type="entry name" value="RmlC_Cupin_sf"/>
</dbReference>
<dbReference type="AlphaFoldDB" id="A0A5B8VDA0"/>
<dbReference type="Pfam" id="PF07883">
    <property type="entry name" value="Cupin_2"/>
    <property type="match status" value="1"/>
</dbReference>
<evidence type="ECO:0000259" key="1">
    <source>
        <dbReference type="Pfam" id="PF07883"/>
    </source>
</evidence>
<feature type="domain" description="Cupin type-2" evidence="1">
    <location>
        <begin position="3"/>
        <end position="63"/>
    </location>
</feature>
<evidence type="ECO:0000313" key="2">
    <source>
        <dbReference type="EMBL" id="QEC69292.1"/>
    </source>
</evidence>
<dbReference type="EMBL" id="CP042435">
    <property type="protein sequence ID" value="QEC69292.1"/>
    <property type="molecule type" value="Genomic_DNA"/>
</dbReference>
<sequence length="146" mass="16141">MAVKGGTPKHYHTSFSETFIPVEGTLGVDVGKEQLRLIPGEIAVAPKNVVHRFYNPGTTPIRFQVKIAPAESRFLESLCIGYGLADDGLTNNKGIPAKLDHLAVLMEHADSRFTGFLALIEPILLRRAVRARKKGVMNALREKYCR</sequence>
<dbReference type="RefSeq" id="WP_147192169.1">
    <property type="nucleotide sequence ID" value="NZ_CP042435.1"/>
</dbReference>
<dbReference type="InterPro" id="IPR014710">
    <property type="entry name" value="RmlC-like_jellyroll"/>
</dbReference>
<keyword evidence="3" id="KW-1185">Reference proteome</keyword>
<dbReference type="Proteomes" id="UP000321533">
    <property type="component" value="Chromosome"/>
</dbReference>
<dbReference type="KEGG" id="pgin:FRZ67_19000"/>
<dbReference type="SUPFAM" id="SSF51182">
    <property type="entry name" value="RmlC-like cupins"/>
    <property type="match status" value="1"/>
</dbReference>
<dbReference type="OrthoDB" id="72027at2"/>
<organism evidence="2 3">
    <name type="scientific">Panacibacter ginsenosidivorans</name>
    <dbReference type="NCBI Taxonomy" id="1813871"/>
    <lineage>
        <taxon>Bacteria</taxon>
        <taxon>Pseudomonadati</taxon>
        <taxon>Bacteroidota</taxon>
        <taxon>Chitinophagia</taxon>
        <taxon>Chitinophagales</taxon>
        <taxon>Chitinophagaceae</taxon>
        <taxon>Panacibacter</taxon>
    </lineage>
</organism>
<dbReference type="InterPro" id="IPR013096">
    <property type="entry name" value="Cupin_2"/>
</dbReference>
<protein>
    <submittedName>
        <fullName evidence="2">Cupin domain-containing protein</fullName>
    </submittedName>
</protein>
<name>A0A5B8VDA0_9BACT</name>